<sequence length="299" mass="34582">MTNQNFVNKAFHWFLSERIKERSERVILAIAITSYLAHLVLIFLNAKGFIELNSSFFENPIAAIYTPFSFILVYEVYLLIFYLPKSISSYIGKQYEIITLIVIRRIFKDISNLELSSNWFDLKYDLQFTYDVISALILFILIYYFYKNVIKTSSPETDEDGFNESTLRRFIQLKRIIATLLVPVLMVLAAYTLFHWGDAVVTDYQNGVEAFKDINNIFFDEFFTVLIIVDVLLLLASFFFSNEFHKIIRNSGFIISTVLIKVSFSVDGLINDALIVGAVSFGLLILIIHNKFEKSSMDT</sequence>
<gene>
    <name evidence="2" type="ORF">J4050_07010</name>
</gene>
<organism evidence="2 3">
    <name type="scientific">Winogradskyella pelagia</name>
    <dbReference type="NCBI Taxonomy" id="2819984"/>
    <lineage>
        <taxon>Bacteria</taxon>
        <taxon>Pseudomonadati</taxon>
        <taxon>Bacteroidota</taxon>
        <taxon>Flavobacteriia</taxon>
        <taxon>Flavobacteriales</taxon>
        <taxon>Flavobacteriaceae</taxon>
        <taxon>Winogradskyella</taxon>
    </lineage>
</organism>
<keyword evidence="1" id="KW-0472">Membrane</keyword>
<dbReference type="EMBL" id="JAGEVF010000004">
    <property type="protein sequence ID" value="MBO3116490.1"/>
    <property type="molecule type" value="Genomic_DNA"/>
</dbReference>
<protein>
    <submittedName>
        <fullName evidence="2">Uncharacterized protein</fullName>
    </submittedName>
</protein>
<feature type="transmembrane region" description="Helical" evidence="1">
    <location>
        <begin position="247"/>
        <end position="264"/>
    </location>
</feature>
<feature type="transmembrane region" description="Helical" evidence="1">
    <location>
        <begin position="90"/>
        <end position="107"/>
    </location>
</feature>
<evidence type="ECO:0000313" key="2">
    <source>
        <dbReference type="EMBL" id="MBO3116490.1"/>
    </source>
</evidence>
<feature type="transmembrane region" description="Helical" evidence="1">
    <location>
        <begin position="127"/>
        <end position="146"/>
    </location>
</feature>
<feature type="transmembrane region" description="Helical" evidence="1">
    <location>
        <begin position="64"/>
        <end position="83"/>
    </location>
</feature>
<dbReference type="RefSeq" id="WP_208153698.1">
    <property type="nucleotide sequence ID" value="NZ_JAGEVF010000004.1"/>
</dbReference>
<accession>A0ABS3T169</accession>
<evidence type="ECO:0000313" key="3">
    <source>
        <dbReference type="Proteomes" id="UP000676776"/>
    </source>
</evidence>
<feature type="transmembrane region" description="Helical" evidence="1">
    <location>
        <begin position="26"/>
        <end position="44"/>
    </location>
</feature>
<feature type="transmembrane region" description="Helical" evidence="1">
    <location>
        <begin position="270"/>
        <end position="288"/>
    </location>
</feature>
<feature type="transmembrane region" description="Helical" evidence="1">
    <location>
        <begin position="217"/>
        <end position="240"/>
    </location>
</feature>
<evidence type="ECO:0000256" key="1">
    <source>
        <dbReference type="SAM" id="Phobius"/>
    </source>
</evidence>
<feature type="transmembrane region" description="Helical" evidence="1">
    <location>
        <begin position="176"/>
        <end position="197"/>
    </location>
</feature>
<comment type="caution">
    <text evidence="2">The sequence shown here is derived from an EMBL/GenBank/DDBJ whole genome shotgun (WGS) entry which is preliminary data.</text>
</comment>
<reference evidence="2 3" key="1">
    <citation type="submission" date="2021-03" db="EMBL/GenBank/DDBJ databases">
        <title>Winogradskyella sp. nov., isolated from costal sediment.</title>
        <authorList>
            <person name="Gao C."/>
        </authorList>
    </citation>
    <scope>NUCLEOTIDE SEQUENCE [LARGE SCALE GENOMIC DNA]</scope>
    <source>
        <strain evidence="2 3">DF17</strain>
    </source>
</reference>
<keyword evidence="1" id="KW-1133">Transmembrane helix</keyword>
<keyword evidence="1" id="KW-0812">Transmembrane</keyword>
<proteinExistence type="predicted"/>
<keyword evidence="3" id="KW-1185">Reference proteome</keyword>
<name>A0ABS3T169_9FLAO</name>
<dbReference type="Proteomes" id="UP000676776">
    <property type="component" value="Unassembled WGS sequence"/>
</dbReference>